<organism evidence="10 11">
    <name type="scientific">Sporomusa malonica</name>
    <dbReference type="NCBI Taxonomy" id="112901"/>
    <lineage>
        <taxon>Bacteria</taxon>
        <taxon>Bacillati</taxon>
        <taxon>Bacillota</taxon>
        <taxon>Negativicutes</taxon>
        <taxon>Selenomonadales</taxon>
        <taxon>Sporomusaceae</taxon>
        <taxon>Sporomusa</taxon>
    </lineage>
</organism>
<dbReference type="InterPro" id="IPR001501">
    <property type="entry name" value="Ni-dep_hyd_lsu"/>
</dbReference>
<dbReference type="STRING" id="112901.SAMN04488500_12937"/>
<evidence type="ECO:0000256" key="4">
    <source>
        <dbReference type="ARBA" id="ARBA00011771"/>
    </source>
</evidence>
<comment type="similarity">
    <text evidence="3 9">Belongs to the [NiFe]/[NiFeSe] hydrogenase large subunit family.</text>
</comment>
<gene>
    <name evidence="10" type="ORF">SAMN04488500_12937</name>
</gene>
<keyword evidence="5 8" id="KW-0533">Nickel</keyword>
<evidence type="ECO:0000313" key="11">
    <source>
        <dbReference type="Proteomes" id="UP000192738"/>
    </source>
</evidence>
<feature type="binding site" evidence="8">
    <location>
        <position position="454"/>
    </location>
    <ligand>
        <name>Mg(2+)</name>
        <dbReference type="ChEBI" id="CHEBI:18420"/>
    </ligand>
</feature>
<keyword evidence="11" id="KW-1185">Reference proteome</keyword>
<dbReference type="InterPro" id="IPR050867">
    <property type="entry name" value="NiFe/NiFeSe_hydrgnase_LSU"/>
</dbReference>
<feature type="binding site" evidence="8">
    <location>
        <position position="65"/>
    </location>
    <ligand>
        <name>Ni(2+)</name>
        <dbReference type="ChEBI" id="CHEBI:49786"/>
    </ligand>
</feature>
<dbReference type="InterPro" id="IPR018194">
    <property type="entry name" value="Ni-dep_hyd_lsu_Ni_BS"/>
</dbReference>
<reference evidence="10 11" key="1">
    <citation type="submission" date="2017-04" db="EMBL/GenBank/DDBJ databases">
        <authorList>
            <person name="Afonso C.L."/>
            <person name="Miller P.J."/>
            <person name="Scott M.A."/>
            <person name="Spackman E."/>
            <person name="Goraichik I."/>
            <person name="Dimitrov K.M."/>
            <person name="Suarez D.L."/>
            <person name="Swayne D.E."/>
        </authorList>
    </citation>
    <scope>NUCLEOTIDE SEQUENCE [LARGE SCALE GENOMIC DNA]</scope>
    <source>
        <strain evidence="10 11">DSM 5090</strain>
    </source>
</reference>
<keyword evidence="8" id="KW-0408">Iron</keyword>
<feature type="binding site" evidence="8">
    <location>
        <position position="448"/>
    </location>
    <ligand>
        <name>Ni(2+)</name>
        <dbReference type="ChEBI" id="CHEBI:49786"/>
    </ligand>
</feature>
<evidence type="ECO:0000256" key="9">
    <source>
        <dbReference type="RuleBase" id="RU003896"/>
    </source>
</evidence>
<feature type="binding site" evidence="8">
    <location>
        <position position="451"/>
    </location>
    <ligand>
        <name>Fe cation</name>
        <dbReference type="ChEBI" id="CHEBI:24875"/>
    </ligand>
</feature>
<dbReference type="EMBL" id="FWXI01000029">
    <property type="protein sequence ID" value="SMD12744.1"/>
    <property type="molecule type" value="Genomic_DNA"/>
</dbReference>
<dbReference type="PANTHER" id="PTHR42958">
    <property type="entry name" value="HYDROGENASE-2 LARGE CHAIN"/>
    <property type="match status" value="1"/>
</dbReference>
<protein>
    <submittedName>
        <fullName evidence="10">Hydrogenase large subunit</fullName>
    </submittedName>
</protein>
<evidence type="ECO:0000256" key="5">
    <source>
        <dbReference type="ARBA" id="ARBA00022596"/>
    </source>
</evidence>
<name>A0A1W2ESP6_9FIRM</name>
<dbReference type="GO" id="GO:0016151">
    <property type="term" value="F:nickel cation binding"/>
    <property type="evidence" value="ECO:0007669"/>
    <property type="project" value="InterPro"/>
</dbReference>
<accession>A0A1W2ESP6</accession>
<evidence type="ECO:0000256" key="1">
    <source>
        <dbReference type="ARBA" id="ARBA00001967"/>
    </source>
</evidence>
<keyword evidence="6 8" id="KW-0479">Metal-binding</keyword>
<dbReference type="RefSeq" id="WP_084578186.1">
    <property type="nucleotide sequence ID" value="NZ_CP155572.1"/>
</dbReference>
<sequence>MSPQKILFSPVTRLSGLLSVELEVEHRLVTEADVSCTMFRGFEYIMRNHHVTDAIYLTQRICGICSSVHGAVASYLLDQLYNNDIEESAQYLRNIMMGADFLQNHIRHFYFFGLPDFVVMPNQPPFLSQNCYDCRFDETDNRRLASHYLEAIKAGEKSHQILALFGGKAPHQHSFVHGGVAVAPTADKINQALALVRDIQDFVKRYLMPDTELIARCYSDYFHIGETPGRFLSFGLFRFGSKNNPMLWHSGVLENGRLSDVNLGLIQEDISRAWFERAAWQKSDELSPAPHKPEAYTWTKSVQYRGKHYEGGPLARMLMNGFYDGGTSTMDRIIARSLETLLISELMEEWLHELQPEEPPIHQKKDLVRNQATAVTDAMRGPLLHSALVRDEKVERYDIITPTVWNFSPKDEQNNRGPAESALVGTDIPSPELRNVILGRIIRSFDPCISCATH</sequence>
<evidence type="ECO:0000256" key="3">
    <source>
        <dbReference type="ARBA" id="ARBA00009292"/>
    </source>
</evidence>
<evidence type="ECO:0000256" key="6">
    <source>
        <dbReference type="ARBA" id="ARBA00022723"/>
    </source>
</evidence>
<dbReference type="Pfam" id="PF00374">
    <property type="entry name" value="NiFeSe_Hases"/>
    <property type="match status" value="2"/>
</dbReference>
<keyword evidence="8" id="KW-0460">Magnesium</keyword>
<dbReference type="Gene3D" id="1.10.645.10">
    <property type="entry name" value="Cytochrome-c3 Hydrogenase, chain B"/>
    <property type="match status" value="1"/>
</dbReference>
<evidence type="ECO:0000256" key="7">
    <source>
        <dbReference type="ARBA" id="ARBA00023002"/>
    </source>
</evidence>
<comment type="cofactor">
    <cofactor evidence="8">
        <name>Fe cation</name>
        <dbReference type="ChEBI" id="CHEBI:24875"/>
    </cofactor>
</comment>
<evidence type="ECO:0000256" key="8">
    <source>
        <dbReference type="PIRSR" id="PIRSR601501-1"/>
    </source>
</evidence>
<dbReference type="Proteomes" id="UP000192738">
    <property type="component" value="Unassembled WGS sequence"/>
</dbReference>
<dbReference type="InterPro" id="IPR029014">
    <property type="entry name" value="NiFe-Hase_large"/>
</dbReference>
<dbReference type="PROSITE" id="PS00507">
    <property type="entry name" value="NI_HGENASE_L_1"/>
    <property type="match status" value="1"/>
</dbReference>
<comment type="subcellular location">
    <subcellularLocation>
        <location evidence="2">Cell envelope</location>
    </subcellularLocation>
</comment>
<feature type="binding site" evidence="8">
    <location>
        <position position="399"/>
    </location>
    <ligand>
        <name>Mg(2+)</name>
        <dbReference type="ChEBI" id="CHEBI:18420"/>
    </ligand>
</feature>
<dbReference type="OrthoDB" id="9761717at2"/>
<proteinExistence type="inferred from homology"/>
<keyword evidence="7 9" id="KW-0560">Oxidoreductase</keyword>
<comment type="subunit">
    <text evidence="4">Heterodimer of a large and a small subunit.</text>
</comment>
<comment type="cofactor">
    <cofactor evidence="1 8">
        <name>Ni(2+)</name>
        <dbReference type="ChEBI" id="CHEBI:49786"/>
    </cofactor>
</comment>
<evidence type="ECO:0000256" key="2">
    <source>
        <dbReference type="ARBA" id="ARBA00004196"/>
    </source>
</evidence>
<feature type="binding site" evidence="8">
    <location>
        <position position="62"/>
    </location>
    <ligand>
        <name>Mg(2+)</name>
        <dbReference type="ChEBI" id="CHEBI:18420"/>
    </ligand>
</feature>
<dbReference type="SUPFAM" id="SSF56762">
    <property type="entry name" value="HydB/Nqo4-like"/>
    <property type="match status" value="1"/>
</dbReference>
<feature type="binding site" evidence="8">
    <location>
        <position position="65"/>
    </location>
    <ligand>
        <name>Fe cation</name>
        <dbReference type="ChEBI" id="CHEBI:24875"/>
    </ligand>
</feature>
<dbReference type="PANTHER" id="PTHR42958:SF2">
    <property type="entry name" value="UPTAKE HYDROGENASE LARGE SUBUNIT"/>
    <property type="match status" value="1"/>
</dbReference>
<dbReference type="GO" id="GO:0030313">
    <property type="term" value="C:cell envelope"/>
    <property type="evidence" value="ECO:0007669"/>
    <property type="project" value="UniProtKB-SubCell"/>
</dbReference>
<evidence type="ECO:0000313" key="10">
    <source>
        <dbReference type="EMBL" id="SMD12744.1"/>
    </source>
</evidence>
<dbReference type="PROSITE" id="PS00508">
    <property type="entry name" value="NI_HGENASE_L_2"/>
    <property type="match status" value="1"/>
</dbReference>
<dbReference type="AlphaFoldDB" id="A0A1W2ESP6"/>
<dbReference type="GO" id="GO:0008901">
    <property type="term" value="F:ferredoxin hydrogenase activity"/>
    <property type="evidence" value="ECO:0007669"/>
    <property type="project" value="InterPro"/>
</dbReference>
<feature type="binding site" evidence="8">
    <location>
        <position position="43"/>
    </location>
    <ligand>
        <name>Mg(2+)</name>
        <dbReference type="ChEBI" id="CHEBI:18420"/>
    </ligand>
</feature>